<evidence type="ECO:0000256" key="1">
    <source>
        <dbReference type="SAM" id="MobiDB-lite"/>
    </source>
</evidence>
<dbReference type="InterPro" id="IPR011042">
    <property type="entry name" value="6-blade_b-propeller_TolB-like"/>
</dbReference>
<proteinExistence type="predicted"/>
<dbReference type="Proteomes" id="UP000607197">
    <property type="component" value="Unassembled WGS sequence"/>
</dbReference>
<keyword evidence="4" id="KW-1185">Reference proteome</keyword>
<dbReference type="EMBL" id="BMPG01000001">
    <property type="protein sequence ID" value="GGL53313.1"/>
    <property type="molecule type" value="Genomic_DNA"/>
</dbReference>
<evidence type="ECO:0000259" key="2">
    <source>
        <dbReference type="Pfam" id="PF00326"/>
    </source>
</evidence>
<sequence>MTERQPYGEWDSPLSPEFVSTGGVSFGGVAVDGDATDWLERRPSEDGRGVVVRDRDGERIDVTPDDHDIRTLVHEYGGGDFAVHDDTVYFVRFDDQRVYRTSADGSDDADPLTPEPPSEKADRYADFEVSPDGDRLYAVRERHRNGDVENDLVVIPTDGGDPVQVASGHDFYAFPRLDSEGDRLCWTTWDHPRMPWDGTTLRVADVEDDGTLTDERAVLGGPEESVFQPAWSPDGTLHAVSDRSGWWNIYAVPDDSDLAVGSDGGVDADPSCVFAAEREFGLPQWGIGMATYGFLDAERIVAISGKRSEYTIGVLEDGDYDALDVRYDAFPHGNLAVDDGRVAFVGASPVRPPQVVAWESGERRVLRRSLDLPFDDAFLSRPEHVEVPTTDDEKAHALFYPPKNRHTQGPRGEDPPVVVRSHGGPTSETLPVCDVAGGSGIPPVQFLTTRGIAVLDVNYRGSTGYGRAYREKLNGEWGVTDTADCVKAAEHLAEKGRVDSDRLAIEGGSAGGYATLCALAFHDTFDAGVSFYGVADLEALARDTHKFESRYLDGLVGALPDAEETYRERSPVHHADGIACPLLLLQGSDDTVVPPSQAEAMCDALDADGVPHAYVEFDGERHGFHEEESVRRAAELDLAFYGRVFDFTPADDVPKIDLD</sequence>
<dbReference type="InterPro" id="IPR050585">
    <property type="entry name" value="Xaa-Pro_dipeptidyl-ppase/CocE"/>
</dbReference>
<gene>
    <name evidence="3" type="ORF">GCM10009039_09380</name>
</gene>
<name>A0A830F1R7_9EURY</name>
<dbReference type="AlphaFoldDB" id="A0A830F1R7"/>
<feature type="region of interest" description="Disordered" evidence="1">
    <location>
        <begin position="101"/>
        <end position="123"/>
    </location>
</feature>
<dbReference type="InterPro" id="IPR001375">
    <property type="entry name" value="Peptidase_S9_cat"/>
</dbReference>
<dbReference type="Gene3D" id="3.40.50.1820">
    <property type="entry name" value="alpha/beta hydrolase"/>
    <property type="match status" value="1"/>
</dbReference>
<organism evidence="3 4">
    <name type="scientific">Halocalculus aciditolerans</name>
    <dbReference type="NCBI Taxonomy" id="1383812"/>
    <lineage>
        <taxon>Archaea</taxon>
        <taxon>Methanobacteriati</taxon>
        <taxon>Methanobacteriota</taxon>
        <taxon>Stenosarchaea group</taxon>
        <taxon>Halobacteria</taxon>
        <taxon>Halobacteriales</taxon>
        <taxon>Halobacteriaceae</taxon>
        <taxon>Halocalculus</taxon>
    </lineage>
</organism>
<dbReference type="Gene3D" id="2.120.10.30">
    <property type="entry name" value="TolB, C-terminal domain"/>
    <property type="match status" value="1"/>
</dbReference>
<dbReference type="GO" id="GO:0006508">
    <property type="term" value="P:proteolysis"/>
    <property type="evidence" value="ECO:0007669"/>
    <property type="project" value="InterPro"/>
</dbReference>
<dbReference type="PANTHER" id="PTHR43056:SF5">
    <property type="entry name" value="PEPTIDASE S9 PROLYL OLIGOPEPTIDASE CATALYTIC DOMAIN-CONTAINING PROTEIN"/>
    <property type="match status" value="1"/>
</dbReference>
<dbReference type="Pfam" id="PF00326">
    <property type="entry name" value="Peptidase_S9"/>
    <property type="match status" value="1"/>
</dbReference>
<dbReference type="GO" id="GO:0008236">
    <property type="term" value="F:serine-type peptidase activity"/>
    <property type="evidence" value="ECO:0007669"/>
    <property type="project" value="InterPro"/>
</dbReference>
<protein>
    <submittedName>
        <fullName evidence="3">Peptidase</fullName>
    </submittedName>
</protein>
<comment type="caution">
    <text evidence="3">The sequence shown here is derived from an EMBL/GenBank/DDBJ whole genome shotgun (WGS) entry which is preliminary data.</text>
</comment>
<dbReference type="InterPro" id="IPR029058">
    <property type="entry name" value="AB_hydrolase_fold"/>
</dbReference>
<accession>A0A830F1R7</accession>
<dbReference type="SUPFAM" id="SSF53474">
    <property type="entry name" value="alpha/beta-Hydrolases"/>
    <property type="match status" value="1"/>
</dbReference>
<dbReference type="OrthoDB" id="25019at2157"/>
<dbReference type="RefSeq" id="WP_188976324.1">
    <property type="nucleotide sequence ID" value="NZ_BMPG01000001.1"/>
</dbReference>
<reference evidence="3" key="2">
    <citation type="submission" date="2020-09" db="EMBL/GenBank/DDBJ databases">
        <authorList>
            <person name="Sun Q."/>
            <person name="Ohkuma M."/>
        </authorList>
    </citation>
    <scope>NUCLEOTIDE SEQUENCE</scope>
    <source>
        <strain evidence="3">JCM 19596</strain>
    </source>
</reference>
<dbReference type="SUPFAM" id="SSF82171">
    <property type="entry name" value="DPP6 N-terminal domain-like"/>
    <property type="match status" value="1"/>
</dbReference>
<evidence type="ECO:0000313" key="4">
    <source>
        <dbReference type="Proteomes" id="UP000607197"/>
    </source>
</evidence>
<reference evidence="3" key="1">
    <citation type="journal article" date="2014" name="Int. J. Syst. Evol. Microbiol.">
        <title>Complete genome sequence of Corynebacterium casei LMG S-19264T (=DSM 44701T), isolated from a smear-ripened cheese.</title>
        <authorList>
            <consortium name="US DOE Joint Genome Institute (JGI-PGF)"/>
            <person name="Walter F."/>
            <person name="Albersmeier A."/>
            <person name="Kalinowski J."/>
            <person name="Ruckert C."/>
        </authorList>
    </citation>
    <scope>NUCLEOTIDE SEQUENCE</scope>
    <source>
        <strain evidence="3">JCM 19596</strain>
    </source>
</reference>
<feature type="domain" description="Peptidase S9 prolyl oligopeptidase catalytic" evidence="2">
    <location>
        <begin position="444"/>
        <end position="646"/>
    </location>
</feature>
<dbReference type="PANTHER" id="PTHR43056">
    <property type="entry name" value="PEPTIDASE S9 PROLYL OLIGOPEPTIDASE"/>
    <property type="match status" value="1"/>
</dbReference>
<evidence type="ECO:0000313" key="3">
    <source>
        <dbReference type="EMBL" id="GGL53313.1"/>
    </source>
</evidence>